<dbReference type="EMBL" id="LR796476">
    <property type="protein sequence ID" value="CAB4147552.1"/>
    <property type="molecule type" value="Genomic_DNA"/>
</dbReference>
<gene>
    <name evidence="1" type="ORF">UFOVP513_38</name>
</gene>
<name>A0A6J5MMI2_9CAUD</name>
<sequence>MNKETEEEALVAKCIDEVKSQYVDWYTLGYQTCMAEKKPWVGLTKEELQTIFNYEPNDVKHIAFLVESLCKEKNGG</sequence>
<reference evidence="1" key="1">
    <citation type="submission" date="2020-04" db="EMBL/GenBank/DDBJ databases">
        <authorList>
            <person name="Chiriac C."/>
            <person name="Salcher M."/>
            <person name="Ghai R."/>
            <person name="Kavagutti S V."/>
        </authorList>
    </citation>
    <scope>NUCLEOTIDE SEQUENCE</scope>
</reference>
<protein>
    <submittedName>
        <fullName evidence="1">Uncharacterized protein</fullName>
    </submittedName>
</protein>
<organism evidence="1">
    <name type="scientific">uncultured Caudovirales phage</name>
    <dbReference type="NCBI Taxonomy" id="2100421"/>
    <lineage>
        <taxon>Viruses</taxon>
        <taxon>Duplodnaviria</taxon>
        <taxon>Heunggongvirae</taxon>
        <taxon>Uroviricota</taxon>
        <taxon>Caudoviricetes</taxon>
        <taxon>Peduoviridae</taxon>
        <taxon>Maltschvirus</taxon>
        <taxon>Maltschvirus maltsch</taxon>
    </lineage>
</organism>
<proteinExistence type="predicted"/>
<evidence type="ECO:0000313" key="1">
    <source>
        <dbReference type="EMBL" id="CAB4147552.1"/>
    </source>
</evidence>
<accession>A0A6J5MMI2</accession>